<organism evidence="1 2">
    <name type="scientific">Pistacia atlantica</name>
    <dbReference type="NCBI Taxonomy" id="434234"/>
    <lineage>
        <taxon>Eukaryota</taxon>
        <taxon>Viridiplantae</taxon>
        <taxon>Streptophyta</taxon>
        <taxon>Embryophyta</taxon>
        <taxon>Tracheophyta</taxon>
        <taxon>Spermatophyta</taxon>
        <taxon>Magnoliopsida</taxon>
        <taxon>eudicotyledons</taxon>
        <taxon>Gunneridae</taxon>
        <taxon>Pentapetalae</taxon>
        <taxon>rosids</taxon>
        <taxon>malvids</taxon>
        <taxon>Sapindales</taxon>
        <taxon>Anacardiaceae</taxon>
        <taxon>Pistacia</taxon>
    </lineage>
</organism>
<dbReference type="Proteomes" id="UP001164250">
    <property type="component" value="Chromosome 3"/>
</dbReference>
<protein>
    <submittedName>
        <fullName evidence="1">Uncharacterized protein</fullName>
    </submittedName>
</protein>
<evidence type="ECO:0000313" key="2">
    <source>
        <dbReference type="Proteomes" id="UP001164250"/>
    </source>
</evidence>
<reference evidence="2" key="1">
    <citation type="journal article" date="2023" name="G3 (Bethesda)">
        <title>Genome assembly and association tests identify interacting loci associated with vigor, precocity, and sex in interspecific pistachio rootstocks.</title>
        <authorList>
            <person name="Palmer W."/>
            <person name="Jacygrad E."/>
            <person name="Sagayaradj S."/>
            <person name="Cavanaugh K."/>
            <person name="Han R."/>
            <person name="Bertier L."/>
            <person name="Beede B."/>
            <person name="Kafkas S."/>
            <person name="Golino D."/>
            <person name="Preece J."/>
            <person name="Michelmore R."/>
        </authorList>
    </citation>
    <scope>NUCLEOTIDE SEQUENCE [LARGE SCALE GENOMIC DNA]</scope>
</reference>
<proteinExistence type="predicted"/>
<keyword evidence="2" id="KW-1185">Reference proteome</keyword>
<gene>
    <name evidence="1" type="ORF">Patl1_05067</name>
</gene>
<comment type="caution">
    <text evidence="1">The sequence shown here is derived from an EMBL/GenBank/DDBJ whole genome shotgun (WGS) entry which is preliminary data.</text>
</comment>
<sequence>MEVSFQFETRKKQFSMALSHSLSLPTRTTTTYVTPKTQFHFLFKSKFLVPKKPRTLSFSLRAMGASSSSSSQKPDNLQEAGRRVDYASLSDGEWKKRLTEEQFYITRQKGTERAFTGYENFVIHVLNWTS</sequence>
<evidence type="ECO:0000313" key="1">
    <source>
        <dbReference type="EMBL" id="KAJ0101265.1"/>
    </source>
</evidence>
<name>A0ACC1BQI6_9ROSI</name>
<accession>A0ACC1BQI6</accession>
<dbReference type="EMBL" id="CM047899">
    <property type="protein sequence ID" value="KAJ0101265.1"/>
    <property type="molecule type" value="Genomic_DNA"/>
</dbReference>